<evidence type="ECO:0000313" key="1">
    <source>
        <dbReference type="EMBL" id="SNV42072.1"/>
    </source>
</evidence>
<protein>
    <submittedName>
        <fullName evidence="1">Uncharacterized protein</fullName>
    </submittedName>
</protein>
<dbReference type="RefSeq" id="WP_095071045.1">
    <property type="nucleotide sequence ID" value="NZ_JAKRDQ010000003.1"/>
</dbReference>
<reference evidence="1 2" key="1">
    <citation type="submission" date="2017-06" db="EMBL/GenBank/DDBJ databases">
        <authorList>
            <consortium name="Pathogen Informatics"/>
        </authorList>
    </citation>
    <scope>NUCLEOTIDE SEQUENCE [LARGE SCALE GENOMIC DNA]</scope>
    <source>
        <strain evidence="1 2">NCTC13490</strain>
    </source>
</reference>
<accession>A0A239X5X2</accession>
<evidence type="ECO:0000313" key="2">
    <source>
        <dbReference type="Proteomes" id="UP000215196"/>
    </source>
</evidence>
<keyword evidence="2" id="KW-1185">Reference proteome</keyword>
<dbReference type="EMBL" id="LT906465">
    <property type="protein sequence ID" value="SNV42072.1"/>
    <property type="molecule type" value="Genomic_DNA"/>
</dbReference>
<sequence length="110" mass="13067">METKEWEELHNRLRTFYSEFLNVFYDSNTAKSKNAKEKSLERIYDMIGKSIDSLPDIPEVNLLVYHEENPSEMKRSVILEDLRKPRYFEADMERIIQAIHLQTVSANSKI</sequence>
<dbReference type="AlphaFoldDB" id="A0A239X5X2"/>
<dbReference type="KEGG" id="ctak:4412677_01023"/>
<proteinExistence type="predicted"/>
<name>A0A239X5X2_9FLAO</name>
<dbReference type="Proteomes" id="UP000215196">
    <property type="component" value="Chromosome 1"/>
</dbReference>
<gene>
    <name evidence="1" type="ORF">SAMEA4412677_01023</name>
</gene>
<organism evidence="1 2">
    <name type="scientific">Chryseobacterium taklimakanense</name>
    <dbReference type="NCBI Taxonomy" id="536441"/>
    <lineage>
        <taxon>Bacteria</taxon>
        <taxon>Pseudomonadati</taxon>
        <taxon>Bacteroidota</taxon>
        <taxon>Flavobacteriia</taxon>
        <taxon>Flavobacteriales</taxon>
        <taxon>Weeksellaceae</taxon>
        <taxon>Chryseobacterium group</taxon>
        <taxon>Chryseobacterium</taxon>
    </lineage>
</organism>